<sequence length="62" mass="7071">MYRICVEYKKSVVIGKNGEAEGIDFRDLTERPHRMQFWTAVQNNFGGLSFAHTAVLQKVILG</sequence>
<organism evidence="1">
    <name type="scientific">gut metagenome</name>
    <dbReference type="NCBI Taxonomy" id="749906"/>
    <lineage>
        <taxon>unclassified sequences</taxon>
        <taxon>metagenomes</taxon>
        <taxon>organismal metagenomes</taxon>
    </lineage>
</organism>
<accession>J9GQK3</accession>
<evidence type="ECO:0000313" key="1">
    <source>
        <dbReference type="EMBL" id="EJX02345.1"/>
    </source>
</evidence>
<reference evidence="1" key="1">
    <citation type="journal article" date="2012" name="PLoS ONE">
        <title>Gene sets for utilization of primary and secondary nutrition supplies in the distal gut of endangered iberian lynx.</title>
        <authorList>
            <person name="Alcaide M."/>
            <person name="Messina E."/>
            <person name="Richter M."/>
            <person name="Bargiela R."/>
            <person name="Peplies J."/>
            <person name="Huws S.A."/>
            <person name="Newbold C.J."/>
            <person name="Golyshin P.N."/>
            <person name="Simon M.A."/>
            <person name="Lopez G."/>
            <person name="Yakimov M.M."/>
            <person name="Ferrer M."/>
        </authorList>
    </citation>
    <scope>NUCLEOTIDE SEQUENCE</scope>
</reference>
<dbReference type="EMBL" id="AMCI01002581">
    <property type="protein sequence ID" value="EJX02345.1"/>
    <property type="molecule type" value="Genomic_DNA"/>
</dbReference>
<gene>
    <name evidence="1" type="ORF">EVA_09551</name>
</gene>
<name>J9GQK3_9ZZZZ</name>
<protein>
    <submittedName>
        <fullName evidence="1">Uncharacterized protein</fullName>
    </submittedName>
</protein>
<proteinExistence type="predicted"/>
<dbReference type="AlphaFoldDB" id="J9GQK3"/>
<comment type="caution">
    <text evidence="1">The sequence shown here is derived from an EMBL/GenBank/DDBJ whole genome shotgun (WGS) entry which is preliminary data.</text>
</comment>